<proteinExistence type="predicted"/>
<feature type="transmembrane region" description="Helical" evidence="1">
    <location>
        <begin position="41"/>
        <end position="63"/>
    </location>
</feature>
<evidence type="ECO:0000313" key="3">
    <source>
        <dbReference type="EMBL" id="QDU82858.1"/>
    </source>
</evidence>
<dbReference type="OrthoDB" id="290599at2"/>
<accession>A0A518CUH2</accession>
<organism evidence="3 4">
    <name type="scientific">Polystyrenella longa</name>
    <dbReference type="NCBI Taxonomy" id="2528007"/>
    <lineage>
        <taxon>Bacteria</taxon>
        <taxon>Pseudomonadati</taxon>
        <taxon>Planctomycetota</taxon>
        <taxon>Planctomycetia</taxon>
        <taxon>Planctomycetales</taxon>
        <taxon>Planctomycetaceae</taxon>
        <taxon>Polystyrenella</taxon>
    </lineage>
</organism>
<dbReference type="EMBL" id="CP036281">
    <property type="protein sequence ID" value="QDU82858.1"/>
    <property type="molecule type" value="Genomic_DNA"/>
</dbReference>
<feature type="signal peptide" evidence="2">
    <location>
        <begin position="1"/>
        <end position="25"/>
    </location>
</feature>
<keyword evidence="2" id="KW-0732">Signal</keyword>
<keyword evidence="1" id="KW-0472">Membrane</keyword>
<gene>
    <name evidence="3" type="ORF">Pla110_46210</name>
</gene>
<feature type="chain" id="PRO_5022187994" evidence="2">
    <location>
        <begin position="26"/>
        <end position="84"/>
    </location>
</feature>
<dbReference type="Proteomes" id="UP000317178">
    <property type="component" value="Chromosome"/>
</dbReference>
<name>A0A518CUH2_9PLAN</name>
<dbReference type="KEGG" id="plon:Pla110_46210"/>
<keyword evidence="4" id="KW-1185">Reference proteome</keyword>
<dbReference type="PROSITE" id="PS51257">
    <property type="entry name" value="PROKAR_LIPOPROTEIN"/>
    <property type="match status" value="1"/>
</dbReference>
<reference evidence="3 4" key="1">
    <citation type="submission" date="2019-02" db="EMBL/GenBank/DDBJ databases">
        <title>Deep-cultivation of Planctomycetes and their phenomic and genomic characterization uncovers novel biology.</title>
        <authorList>
            <person name="Wiegand S."/>
            <person name="Jogler M."/>
            <person name="Boedeker C."/>
            <person name="Pinto D."/>
            <person name="Vollmers J."/>
            <person name="Rivas-Marin E."/>
            <person name="Kohn T."/>
            <person name="Peeters S.H."/>
            <person name="Heuer A."/>
            <person name="Rast P."/>
            <person name="Oberbeckmann S."/>
            <person name="Bunk B."/>
            <person name="Jeske O."/>
            <person name="Meyerdierks A."/>
            <person name="Storesund J.E."/>
            <person name="Kallscheuer N."/>
            <person name="Luecker S."/>
            <person name="Lage O.M."/>
            <person name="Pohl T."/>
            <person name="Merkel B.J."/>
            <person name="Hornburger P."/>
            <person name="Mueller R.-W."/>
            <person name="Bruemmer F."/>
            <person name="Labrenz M."/>
            <person name="Spormann A.M."/>
            <person name="Op den Camp H."/>
            <person name="Overmann J."/>
            <person name="Amann R."/>
            <person name="Jetten M.S.M."/>
            <person name="Mascher T."/>
            <person name="Medema M.H."/>
            <person name="Devos D.P."/>
            <person name="Kaster A.-K."/>
            <person name="Ovreas L."/>
            <person name="Rohde M."/>
            <person name="Galperin M.Y."/>
            <person name="Jogler C."/>
        </authorList>
    </citation>
    <scope>NUCLEOTIDE SEQUENCE [LARGE SCALE GENOMIC DNA]</scope>
    <source>
        <strain evidence="3 4">Pla110</strain>
    </source>
</reference>
<evidence type="ECO:0000256" key="2">
    <source>
        <dbReference type="SAM" id="SignalP"/>
    </source>
</evidence>
<keyword evidence="1" id="KW-1133">Transmembrane helix</keyword>
<evidence type="ECO:0000256" key="1">
    <source>
        <dbReference type="SAM" id="Phobius"/>
    </source>
</evidence>
<sequence precursor="true">MKRFFLIFSLSICLWATGLMSMASACPMCKEANETENALPRAYMYSILFMIAMPATIFTGLGWKFYRLTQERDDELPEEESFGE</sequence>
<dbReference type="AlphaFoldDB" id="A0A518CUH2"/>
<keyword evidence="1" id="KW-0812">Transmembrane</keyword>
<dbReference type="RefSeq" id="WP_144999384.1">
    <property type="nucleotide sequence ID" value="NZ_CP036281.1"/>
</dbReference>
<evidence type="ECO:0000313" key="4">
    <source>
        <dbReference type="Proteomes" id="UP000317178"/>
    </source>
</evidence>
<protein>
    <submittedName>
        <fullName evidence="3">Uncharacterized protein</fullName>
    </submittedName>
</protein>